<comment type="similarity">
    <text evidence="2">Belongs to the SLC29A/ENT transporter (TC 2.A.57) family.</text>
</comment>
<reference evidence="9" key="1">
    <citation type="journal article" date="2020" name="Nat. Commun.">
        <title>Genome assembly of wild tea tree DASZ reveals pedigree and selection history of tea varieties.</title>
        <authorList>
            <person name="Zhang W."/>
            <person name="Zhang Y."/>
            <person name="Qiu H."/>
            <person name="Guo Y."/>
            <person name="Wan H."/>
            <person name="Zhang X."/>
            <person name="Scossa F."/>
            <person name="Alseekh S."/>
            <person name="Zhang Q."/>
            <person name="Wang P."/>
            <person name="Xu L."/>
            <person name="Schmidt M.H."/>
            <person name="Jia X."/>
            <person name="Li D."/>
            <person name="Zhu A."/>
            <person name="Guo F."/>
            <person name="Chen W."/>
            <person name="Ni D."/>
            <person name="Usadel B."/>
            <person name="Fernie A.R."/>
            <person name="Wen W."/>
        </authorList>
    </citation>
    <scope>NUCLEOTIDE SEQUENCE [LARGE SCALE GENOMIC DNA]</scope>
    <source>
        <strain evidence="9">cv. G240</strain>
    </source>
</reference>
<evidence type="ECO:0000256" key="2">
    <source>
        <dbReference type="ARBA" id="ARBA00007965"/>
    </source>
</evidence>
<evidence type="ECO:0000256" key="6">
    <source>
        <dbReference type="ARBA" id="ARBA00023136"/>
    </source>
</evidence>
<accession>A0A7J7HCS9</accession>
<dbReference type="PANTHER" id="PTHR10332:SF38">
    <property type="entry name" value="EQUILIBRATIVE NUCLEOTIDE TRANSPORTER 3-RELATED"/>
    <property type="match status" value="1"/>
</dbReference>
<dbReference type="Proteomes" id="UP000593564">
    <property type="component" value="Unassembled WGS sequence"/>
</dbReference>
<gene>
    <name evidence="8" type="ORF">HYC85_012290</name>
</gene>
<dbReference type="PANTHER" id="PTHR10332">
    <property type="entry name" value="EQUILIBRATIVE NUCLEOSIDE TRANSPORTER"/>
    <property type="match status" value="1"/>
</dbReference>
<reference evidence="8 9" key="2">
    <citation type="submission" date="2020-07" db="EMBL/GenBank/DDBJ databases">
        <title>Genome assembly of wild tea tree DASZ reveals pedigree and selection history of tea varieties.</title>
        <authorList>
            <person name="Zhang W."/>
        </authorList>
    </citation>
    <scope>NUCLEOTIDE SEQUENCE [LARGE SCALE GENOMIC DNA]</scope>
    <source>
        <strain evidence="9">cv. G240</strain>
        <tissue evidence="8">Leaf</tissue>
    </source>
</reference>
<evidence type="ECO:0000256" key="5">
    <source>
        <dbReference type="ARBA" id="ARBA00022989"/>
    </source>
</evidence>
<comment type="subcellular location">
    <subcellularLocation>
        <location evidence="1">Membrane</location>
        <topology evidence="1">Multi-pass membrane protein</topology>
    </subcellularLocation>
</comment>
<keyword evidence="3" id="KW-0813">Transport</keyword>
<evidence type="ECO:0000256" key="4">
    <source>
        <dbReference type="ARBA" id="ARBA00022692"/>
    </source>
</evidence>
<keyword evidence="4 7" id="KW-0812">Transmembrane</keyword>
<evidence type="ECO:0000256" key="7">
    <source>
        <dbReference type="SAM" id="Phobius"/>
    </source>
</evidence>
<evidence type="ECO:0000256" key="1">
    <source>
        <dbReference type="ARBA" id="ARBA00004141"/>
    </source>
</evidence>
<keyword evidence="9" id="KW-1185">Reference proteome</keyword>
<comment type="caution">
    <text evidence="8">The sequence shown here is derived from an EMBL/GenBank/DDBJ whole genome shotgun (WGS) entry which is preliminary data.</text>
</comment>
<name>A0A7J7HCS9_CAMSI</name>
<keyword evidence="5 7" id="KW-1133">Transmembrane helix</keyword>
<dbReference type="GO" id="GO:0005886">
    <property type="term" value="C:plasma membrane"/>
    <property type="evidence" value="ECO:0007669"/>
    <property type="project" value="TreeGrafter"/>
</dbReference>
<sequence length="129" mass="13474">MLDSWAWMPCLVEQHVDYQRLLYDQFPLGSATSGKGDIKNYTGICIIVATLGVADGHVQGGMVGDLSFMCPTFIQDGGGSGYGGGDMVTVVVLVAALVVVVVAIIECWLRRCGGGNNGGNSSGRMVKGD</sequence>
<feature type="transmembrane region" description="Helical" evidence="7">
    <location>
        <begin position="87"/>
        <end position="109"/>
    </location>
</feature>
<dbReference type="GO" id="GO:0005337">
    <property type="term" value="F:nucleoside transmembrane transporter activity"/>
    <property type="evidence" value="ECO:0007669"/>
    <property type="project" value="InterPro"/>
</dbReference>
<evidence type="ECO:0000313" key="8">
    <source>
        <dbReference type="EMBL" id="KAF5950297.1"/>
    </source>
</evidence>
<protein>
    <submittedName>
        <fullName evidence="8">Uncharacterized protein</fullName>
    </submittedName>
</protein>
<proteinExistence type="inferred from homology"/>
<evidence type="ECO:0000256" key="3">
    <source>
        <dbReference type="ARBA" id="ARBA00022448"/>
    </source>
</evidence>
<dbReference type="EMBL" id="JACBKZ010000005">
    <property type="protein sequence ID" value="KAF5950297.1"/>
    <property type="molecule type" value="Genomic_DNA"/>
</dbReference>
<dbReference type="AlphaFoldDB" id="A0A7J7HCS9"/>
<dbReference type="InterPro" id="IPR002259">
    <property type="entry name" value="Eqnu_transpt"/>
</dbReference>
<organism evidence="8 9">
    <name type="scientific">Camellia sinensis</name>
    <name type="common">Tea plant</name>
    <name type="synonym">Thea sinensis</name>
    <dbReference type="NCBI Taxonomy" id="4442"/>
    <lineage>
        <taxon>Eukaryota</taxon>
        <taxon>Viridiplantae</taxon>
        <taxon>Streptophyta</taxon>
        <taxon>Embryophyta</taxon>
        <taxon>Tracheophyta</taxon>
        <taxon>Spermatophyta</taxon>
        <taxon>Magnoliopsida</taxon>
        <taxon>eudicotyledons</taxon>
        <taxon>Gunneridae</taxon>
        <taxon>Pentapetalae</taxon>
        <taxon>asterids</taxon>
        <taxon>Ericales</taxon>
        <taxon>Theaceae</taxon>
        <taxon>Camellia</taxon>
    </lineage>
</organism>
<evidence type="ECO:0000313" key="9">
    <source>
        <dbReference type="Proteomes" id="UP000593564"/>
    </source>
</evidence>
<keyword evidence="6 7" id="KW-0472">Membrane</keyword>